<keyword evidence="1" id="KW-1133">Transmembrane helix</keyword>
<dbReference type="AlphaFoldDB" id="A0A2N9JH73"/>
<proteinExistence type="predicted"/>
<sequence length="157" mass="16969">MTGKALVLRVVGSVALGTVLAITGVLDATHAALLALLLLAALLLSARMIDDYEPVWPARQSPMRAGGRAVVSDLSWQVFDHSRRVDAAVADRVHRLAVARLAVLGIDATDPAQWPEVERRLGPAIASGLAHDERPTARTLQLWLDAIDRLSDERTTR</sequence>
<reference evidence="2 3" key="1">
    <citation type="submission" date="2018-02" db="EMBL/GenBank/DDBJ databases">
        <authorList>
            <person name="Cohen D.B."/>
            <person name="Kent A.D."/>
        </authorList>
    </citation>
    <scope>NUCLEOTIDE SEQUENCE [LARGE SCALE GENOMIC DNA]</scope>
    <source>
        <strain evidence="2">1</strain>
    </source>
</reference>
<dbReference type="KEGG" id="mgg:MPLG2_1848"/>
<evidence type="ECO:0000313" key="2">
    <source>
        <dbReference type="EMBL" id="SPD86878.1"/>
    </source>
</evidence>
<evidence type="ECO:0000313" key="3">
    <source>
        <dbReference type="Proteomes" id="UP000238164"/>
    </source>
</evidence>
<dbReference type="OrthoDB" id="5147815at2"/>
<protein>
    <submittedName>
        <fullName evidence="2">Uncharacterized protein</fullName>
    </submittedName>
</protein>
<dbReference type="EMBL" id="LT985188">
    <property type="protein sequence ID" value="SPD86878.1"/>
    <property type="molecule type" value="Genomic_DNA"/>
</dbReference>
<keyword evidence="3" id="KW-1185">Reference proteome</keyword>
<feature type="transmembrane region" description="Helical" evidence="1">
    <location>
        <begin position="31"/>
        <end position="49"/>
    </location>
</feature>
<accession>A0A2N9JH73</accession>
<dbReference type="RefSeq" id="WP_105185734.1">
    <property type="nucleotide sequence ID" value="NZ_BAAAGO010000014.1"/>
</dbReference>
<dbReference type="Proteomes" id="UP000238164">
    <property type="component" value="Chromosome 1"/>
</dbReference>
<keyword evidence="1" id="KW-0812">Transmembrane</keyword>
<name>A0A2N9JH73_9ACTN</name>
<keyword evidence="1" id="KW-0472">Membrane</keyword>
<evidence type="ECO:0000256" key="1">
    <source>
        <dbReference type="SAM" id="Phobius"/>
    </source>
</evidence>
<gene>
    <name evidence="2" type="ORF">MPLG2_1848</name>
</gene>
<organism evidence="2 3">
    <name type="scientific">Micropruina glycogenica</name>
    <dbReference type="NCBI Taxonomy" id="75385"/>
    <lineage>
        <taxon>Bacteria</taxon>
        <taxon>Bacillati</taxon>
        <taxon>Actinomycetota</taxon>
        <taxon>Actinomycetes</taxon>
        <taxon>Propionibacteriales</taxon>
        <taxon>Nocardioidaceae</taxon>
        <taxon>Micropruina</taxon>
    </lineage>
</organism>